<dbReference type="AlphaFoldDB" id="A0A9P8UTY7"/>
<dbReference type="SUPFAM" id="SSF56112">
    <property type="entry name" value="Protein kinase-like (PK-like)"/>
    <property type="match status" value="1"/>
</dbReference>
<keyword evidence="2" id="KW-1185">Reference proteome</keyword>
<dbReference type="GeneID" id="70124342"/>
<proteinExistence type="predicted"/>
<evidence type="ECO:0000313" key="1">
    <source>
        <dbReference type="EMBL" id="KAH6658027.1"/>
    </source>
</evidence>
<protein>
    <submittedName>
        <fullName evidence="1">Kinetochore Sim4 complex subunit FTA2-domain-containing protein</fullName>
    </submittedName>
</protein>
<dbReference type="InterPro" id="IPR025213">
    <property type="entry name" value="Sim4_Fta2"/>
</dbReference>
<accession>A0A9P8UTY7</accession>
<dbReference type="EMBL" id="JAGPXC010000002">
    <property type="protein sequence ID" value="KAH6658027.1"/>
    <property type="molecule type" value="Genomic_DNA"/>
</dbReference>
<dbReference type="OrthoDB" id="3432781at2759"/>
<dbReference type="InterPro" id="IPR011009">
    <property type="entry name" value="Kinase-like_dom_sf"/>
</dbReference>
<dbReference type="Proteomes" id="UP000758603">
    <property type="component" value="Unassembled WGS sequence"/>
</dbReference>
<name>A0A9P8UTY7_9PEZI</name>
<sequence>MLKSLPSIEGPKLKPFQRGRDVAIQFQGQVGSGAHSYVWKVSIDGQIYALKMFRFTHPIAFARWLQPARLKQRGVTCTAQRELQQLEPFSCECRAFARLKEAGEEAVAVGCHGYLLLTRNQEDELARRGLDDWVDRFYEDEDNYPVERGPIRAIVKEYIEDGEPFRRPMVPRMQRDFLALHRCGIAHRDTWAKKFRGGKVVDFSTSWTVPHHMLDLAGGDRSPGRIYEHAGLDAIYFDRMIDEWNERHGYMIWSRITPNVMYYKRLRGWRGRWDTRSLRDMMKVHPADYDWEAPPHTSK</sequence>
<dbReference type="Pfam" id="PF13095">
    <property type="entry name" value="FTA2"/>
    <property type="match status" value="1"/>
</dbReference>
<reference evidence="1" key="1">
    <citation type="journal article" date="2021" name="Nat. Commun.">
        <title>Genetic determinants of endophytism in the Arabidopsis root mycobiome.</title>
        <authorList>
            <person name="Mesny F."/>
            <person name="Miyauchi S."/>
            <person name="Thiergart T."/>
            <person name="Pickel B."/>
            <person name="Atanasova L."/>
            <person name="Karlsson M."/>
            <person name="Huettel B."/>
            <person name="Barry K.W."/>
            <person name="Haridas S."/>
            <person name="Chen C."/>
            <person name="Bauer D."/>
            <person name="Andreopoulos W."/>
            <person name="Pangilinan J."/>
            <person name="LaButti K."/>
            <person name="Riley R."/>
            <person name="Lipzen A."/>
            <person name="Clum A."/>
            <person name="Drula E."/>
            <person name="Henrissat B."/>
            <person name="Kohler A."/>
            <person name="Grigoriev I.V."/>
            <person name="Martin F.M."/>
            <person name="Hacquard S."/>
        </authorList>
    </citation>
    <scope>NUCLEOTIDE SEQUENCE</scope>
    <source>
        <strain evidence="1">MPI-SDFR-AT-0073</strain>
    </source>
</reference>
<gene>
    <name evidence="1" type="ORF">BKA67DRAFT_204878</name>
</gene>
<evidence type="ECO:0000313" key="2">
    <source>
        <dbReference type="Proteomes" id="UP000758603"/>
    </source>
</evidence>
<comment type="caution">
    <text evidence="1">The sequence shown here is derived from an EMBL/GenBank/DDBJ whole genome shotgun (WGS) entry which is preliminary data.</text>
</comment>
<dbReference type="RefSeq" id="XP_045962261.1">
    <property type="nucleotide sequence ID" value="XM_046095449.1"/>
</dbReference>
<organism evidence="1 2">
    <name type="scientific">Truncatella angustata</name>
    <dbReference type="NCBI Taxonomy" id="152316"/>
    <lineage>
        <taxon>Eukaryota</taxon>
        <taxon>Fungi</taxon>
        <taxon>Dikarya</taxon>
        <taxon>Ascomycota</taxon>
        <taxon>Pezizomycotina</taxon>
        <taxon>Sordariomycetes</taxon>
        <taxon>Xylariomycetidae</taxon>
        <taxon>Amphisphaeriales</taxon>
        <taxon>Sporocadaceae</taxon>
        <taxon>Truncatella</taxon>
    </lineage>
</organism>